<dbReference type="EMBL" id="JAWQEG010002289">
    <property type="protein sequence ID" value="KAK3872912.1"/>
    <property type="molecule type" value="Genomic_DNA"/>
</dbReference>
<evidence type="ECO:0000313" key="2">
    <source>
        <dbReference type="EMBL" id="KAK3872912.1"/>
    </source>
</evidence>
<feature type="region of interest" description="Disordered" evidence="1">
    <location>
        <begin position="870"/>
        <end position="891"/>
    </location>
</feature>
<comment type="caution">
    <text evidence="2">The sequence shown here is derived from an EMBL/GenBank/DDBJ whole genome shotgun (WGS) entry which is preliminary data.</text>
</comment>
<feature type="compositionally biased region" description="Low complexity" evidence="1">
    <location>
        <begin position="666"/>
        <end position="686"/>
    </location>
</feature>
<feature type="region of interest" description="Disordered" evidence="1">
    <location>
        <begin position="926"/>
        <end position="968"/>
    </location>
</feature>
<feature type="compositionally biased region" description="Basic and acidic residues" evidence="1">
    <location>
        <begin position="265"/>
        <end position="286"/>
    </location>
</feature>
<feature type="region of interest" description="Disordered" evidence="1">
    <location>
        <begin position="229"/>
        <end position="469"/>
    </location>
</feature>
<sequence length="968" mass="106930">MQILRHDGHDSTPSLEDVVALPDPAGSSAWVYHPEEDKTPTALYPMGLDLLSDFPDGSRRLPARHASFVTTRYARVHQRPQRAQSFAACRDTQTAEGRLRPPPPVTLPEPPGSRPSHYARPTVQRVQRSNSLSGRLILTSNNSTSATLSRKFHACSLDDLDAAQVIEVGMSREMSRSEQSLGTTRPDAVTDVGAVTVTAGIHRSASVQERLLDGKTVLTSFGPVNTHPVTRITKPKCPAPPPPRKPNVNIIPHPGSTAPNNPEENSNRETVEKLHMTDKLCDDGHSTLDIVTPKTDESRESIRRQEEENPEPRVHPGSNRRVSSLERHIPLPVIEENIKNTRKRPAPQPRTIIRSQVDQDATKDGPISKPSDTSVNRPPESSITPSHPSISRSQDMSTQVQTSDVNTTPQLQGISKPARPPDVFKPSKPARPPDVSKTTRPSEVSKPPRLVDISKPARPEITKPPRPSVAEKALRLADKNMTISRPQPVQKPARKSTNETNSVNLQKLEEVLTNILDHGAPAPLRATKSDENIMESLKALDTVMPNQDTKIPKSILKKSQTKPSKYEVEHREAIEDSRALLDQLPRGELQRNKIVLRVPSFRTAGCQTESYRPVRRRASCAQTNLSVAPRYRDNNTNKTSRLPQGETRNKSVRRDNNQSNDVLEMSSSSSGYSSPEVSSKDPSPAHSGPPSPASSSVVVSDEEERRTDSNVTVIEINRSETLPSRVPMWQGLDSIPPPRPPKPLRLRPMSDAATLMSSHGGLLVPVHRRASQLPLYEDVFGLAALSENVMLLTEAINPVLVHSTRQQEANQVPSTTPRVVDVIRKTIRPGTQDERTWDGRTSLLHHARPAVRTHSLSLPRPSLTTRLAANNISSSGGKVEQEQQTSNESESTAAYLASLELLASHYRHQALANAKQLQLQQRLLLQQQRQQQRQKHQHSDGQEQGVEGVGSLKRRTQPVSPVKEESEC</sequence>
<dbReference type="Proteomes" id="UP001286313">
    <property type="component" value="Unassembled WGS sequence"/>
</dbReference>
<feature type="region of interest" description="Disordered" evidence="1">
    <location>
        <begin position="79"/>
        <end position="126"/>
    </location>
</feature>
<protein>
    <submittedName>
        <fullName evidence="2">Uncharacterized protein</fullName>
    </submittedName>
</protein>
<organism evidence="2 3">
    <name type="scientific">Petrolisthes cinctipes</name>
    <name type="common">Flat porcelain crab</name>
    <dbReference type="NCBI Taxonomy" id="88211"/>
    <lineage>
        <taxon>Eukaryota</taxon>
        <taxon>Metazoa</taxon>
        <taxon>Ecdysozoa</taxon>
        <taxon>Arthropoda</taxon>
        <taxon>Crustacea</taxon>
        <taxon>Multicrustacea</taxon>
        <taxon>Malacostraca</taxon>
        <taxon>Eumalacostraca</taxon>
        <taxon>Eucarida</taxon>
        <taxon>Decapoda</taxon>
        <taxon>Pleocyemata</taxon>
        <taxon>Anomura</taxon>
        <taxon>Galatheoidea</taxon>
        <taxon>Porcellanidae</taxon>
        <taxon>Petrolisthes</taxon>
    </lineage>
</organism>
<proteinExistence type="predicted"/>
<dbReference type="AlphaFoldDB" id="A0AAE1FGW4"/>
<feature type="compositionally biased region" description="Low complexity" evidence="1">
    <location>
        <begin position="882"/>
        <end position="891"/>
    </location>
</feature>
<feature type="compositionally biased region" description="Basic and acidic residues" evidence="1">
    <location>
        <begin position="294"/>
        <end position="314"/>
    </location>
</feature>
<feature type="compositionally biased region" description="Polar residues" evidence="1">
    <location>
        <begin position="370"/>
        <end position="413"/>
    </location>
</feature>
<gene>
    <name evidence="2" type="ORF">Pcinc_022042</name>
</gene>
<keyword evidence="3" id="KW-1185">Reference proteome</keyword>
<feature type="compositionally biased region" description="Basic and acidic residues" evidence="1">
    <location>
        <begin position="647"/>
        <end position="656"/>
    </location>
</feature>
<feature type="compositionally biased region" description="Pro residues" evidence="1">
    <location>
        <begin position="100"/>
        <end position="113"/>
    </location>
</feature>
<name>A0AAE1FGW4_PETCI</name>
<reference evidence="2" key="1">
    <citation type="submission" date="2023-10" db="EMBL/GenBank/DDBJ databases">
        <title>Genome assemblies of two species of porcelain crab, Petrolisthes cinctipes and Petrolisthes manimaculis (Anomura: Porcellanidae).</title>
        <authorList>
            <person name="Angst P."/>
        </authorList>
    </citation>
    <scope>NUCLEOTIDE SEQUENCE</scope>
    <source>
        <strain evidence="2">PB745_01</strain>
        <tissue evidence="2">Gill</tissue>
    </source>
</reference>
<evidence type="ECO:0000256" key="1">
    <source>
        <dbReference type="SAM" id="MobiDB-lite"/>
    </source>
</evidence>
<accession>A0AAE1FGW4</accession>
<evidence type="ECO:0000313" key="3">
    <source>
        <dbReference type="Proteomes" id="UP001286313"/>
    </source>
</evidence>
<feature type="region of interest" description="Disordered" evidence="1">
    <location>
        <begin position="622"/>
        <end position="713"/>
    </location>
</feature>